<gene>
    <name evidence="7" type="ordered locus">BTH_II0889</name>
</gene>
<evidence type="ECO:0000256" key="4">
    <source>
        <dbReference type="ARBA" id="ARBA00023163"/>
    </source>
</evidence>
<dbReference type="SUPFAM" id="SSF46785">
    <property type="entry name" value="Winged helix' DNA-binding domain"/>
    <property type="match status" value="1"/>
</dbReference>
<dbReference type="Pfam" id="PF08220">
    <property type="entry name" value="HTH_DeoR"/>
    <property type="match status" value="1"/>
</dbReference>
<feature type="region of interest" description="Disordered" evidence="5">
    <location>
        <begin position="1"/>
        <end position="40"/>
    </location>
</feature>
<dbReference type="InterPro" id="IPR036390">
    <property type="entry name" value="WH_DNA-bd_sf"/>
</dbReference>
<dbReference type="SMART" id="SM00420">
    <property type="entry name" value="HTH_DEOR"/>
    <property type="match status" value="1"/>
</dbReference>
<evidence type="ECO:0000313" key="7">
    <source>
        <dbReference type="EMBL" id="ABC34838.1"/>
    </source>
</evidence>
<feature type="compositionally biased region" description="Basic and acidic residues" evidence="5">
    <location>
        <begin position="28"/>
        <end position="40"/>
    </location>
</feature>
<protein>
    <submittedName>
        <fullName evidence="7">Transcriptional regulator, DeoR family</fullName>
    </submittedName>
</protein>
<evidence type="ECO:0000256" key="1">
    <source>
        <dbReference type="ARBA" id="ARBA00022491"/>
    </source>
</evidence>
<sequence length="348" mass="37042">MQATRRAGRADIAPRAARLQSGDAARGGAERRESSRRAVTDRFRIARPNGRAPLPDARGTREPRWPAAGAGALSPYYNSPPFALHAPTRGPAAPRAMLAEQRHRYILSELGRAGALSVAQLVNALNVSRETIRRDLNALAARGLVITTHGGALAAGRHEPSVSERDASHAGAKRAIGRRAAEFVPDGASVLLDSGSTVHAVALALAERHRLTVYTNDWRIAGVLGRRNGNRVTLLGGELSDDEDATFGLDTIQQLSQYHVDFAFVGAGGITPDGTLTDYSRVVAEVRGRMLAAAAAPIVVADHSKFGRVTPVRINGSDAARFLVTERAPDKTMRRALTARGIELVVCG</sequence>
<dbReference type="GO" id="GO:0003700">
    <property type="term" value="F:DNA-binding transcription factor activity"/>
    <property type="evidence" value="ECO:0007669"/>
    <property type="project" value="InterPro"/>
</dbReference>
<organism evidence="7 8">
    <name type="scientific">Burkholderia thailandensis (strain ATCC 700388 / DSM 13276 / CCUG 48851 / CIP 106301 / E264)</name>
    <dbReference type="NCBI Taxonomy" id="271848"/>
    <lineage>
        <taxon>Bacteria</taxon>
        <taxon>Pseudomonadati</taxon>
        <taxon>Pseudomonadota</taxon>
        <taxon>Betaproteobacteria</taxon>
        <taxon>Burkholderiales</taxon>
        <taxon>Burkholderiaceae</taxon>
        <taxon>Burkholderia</taxon>
        <taxon>pseudomallei group</taxon>
    </lineage>
</organism>
<evidence type="ECO:0000256" key="5">
    <source>
        <dbReference type="SAM" id="MobiDB-lite"/>
    </source>
</evidence>
<keyword evidence="3" id="KW-0238">DNA-binding</keyword>
<dbReference type="AlphaFoldDB" id="Q2T6W3"/>
<dbReference type="Gene3D" id="3.40.50.1360">
    <property type="match status" value="1"/>
</dbReference>
<name>Q2T6W3_BURTA</name>
<dbReference type="InterPro" id="IPR001034">
    <property type="entry name" value="DeoR_HTH"/>
</dbReference>
<dbReference type="HOGENOM" id="CLU_060699_0_0_4"/>
<dbReference type="Gene3D" id="1.10.10.10">
    <property type="entry name" value="Winged helix-like DNA-binding domain superfamily/Winged helix DNA-binding domain"/>
    <property type="match status" value="1"/>
</dbReference>
<dbReference type="PROSITE" id="PS51000">
    <property type="entry name" value="HTH_DEOR_2"/>
    <property type="match status" value="1"/>
</dbReference>
<evidence type="ECO:0000256" key="3">
    <source>
        <dbReference type="ARBA" id="ARBA00023125"/>
    </source>
</evidence>
<dbReference type="PANTHER" id="PTHR30363:SF4">
    <property type="entry name" value="GLYCEROL-3-PHOSPHATE REGULON REPRESSOR"/>
    <property type="match status" value="1"/>
</dbReference>
<keyword evidence="1" id="KW-0678">Repressor</keyword>
<reference evidence="7 8" key="1">
    <citation type="journal article" date="2005" name="BMC Genomics">
        <title>Bacterial genome adaptation to niches: divergence of the potential virulence genes in three Burkholderia species of different survival strategies.</title>
        <authorList>
            <person name="Kim H.S."/>
            <person name="Schell M.A."/>
            <person name="Yu Y."/>
            <person name="Ulrich R.L."/>
            <person name="Sarria S.H."/>
            <person name="Nierman W.C."/>
            <person name="DeShazer D."/>
        </authorList>
    </citation>
    <scope>NUCLEOTIDE SEQUENCE [LARGE SCALE GENOMIC DNA]</scope>
    <source>
        <strain evidence="8">ATCC 700388 / DSM 13276 / CCUG 48851 / CIP 106301 / E264</strain>
    </source>
</reference>
<dbReference type="PROSITE" id="PS00894">
    <property type="entry name" value="HTH_DEOR_1"/>
    <property type="match status" value="1"/>
</dbReference>
<keyword evidence="2" id="KW-0805">Transcription regulation</keyword>
<keyword evidence="4" id="KW-0804">Transcription</keyword>
<dbReference type="Proteomes" id="UP000001930">
    <property type="component" value="Chromosome II"/>
</dbReference>
<dbReference type="EMBL" id="CP000085">
    <property type="protein sequence ID" value="ABC34838.1"/>
    <property type="molecule type" value="Genomic_DNA"/>
</dbReference>
<evidence type="ECO:0000259" key="6">
    <source>
        <dbReference type="PROSITE" id="PS51000"/>
    </source>
</evidence>
<dbReference type="Pfam" id="PF00455">
    <property type="entry name" value="DeoRC"/>
    <property type="match status" value="1"/>
</dbReference>
<evidence type="ECO:0000256" key="2">
    <source>
        <dbReference type="ARBA" id="ARBA00023015"/>
    </source>
</evidence>
<dbReference type="SUPFAM" id="SSF100950">
    <property type="entry name" value="NagB/RpiA/CoA transferase-like"/>
    <property type="match status" value="1"/>
</dbReference>
<feature type="domain" description="HTH deoR-type" evidence="6">
    <location>
        <begin position="99"/>
        <end position="154"/>
    </location>
</feature>
<accession>Q2T6W3</accession>
<dbReference type="PRINTS" id="PR00037">
    <property type="entry name" value="HTHLACR"/>
</dbReference>
<dbReference type="InterPro" id="IPR050313">
    <property type="entry name" value="Carb_Metab_HTH_regulators"/>
</dbReference>
<keyword evidence="8" id="KW-1185">Reference proteome</keyword>
<dbReference type="InterPro" id="IPR037171">
    <property type="entry name" value="NagB/RpiA_transferase-like"/>
</dbReference>
<evidence type="ECO:0000313" key="8">
    <source>
        <dbReference type="Proteomes" id="UP000001930"/>
    </source>
</evidence>
<dbReference type="KEGG" id="bte:BTH_II0889"/>
<dbReference type="InterPro" id="IPR018356">
    <property type="entry name" value="Tscrpt_reg_HTH_DeoR_CS"/>
</dbReference>
<proteinExistence type="predicted"/>
<dbReference type="InterPro" id="IPR036388">
    <property type="entry name" value="WH-like_DNA-bd_sf"/>
</dbReference>
<dbReference type="PANTHER" id="PTHR30363">
    <property type="entry name" value="HTH-TYPE TRANSCRIPTIONAL REGULATOR SRLR-RELATED"/>
    <property type="match status" value="1"/>
</dbReference>
<dbReference type="InterPro" id="IPR014036">
    <property type="entry name" value="DeoR-like_C"/>
</dbReference>
<dbReference type="SMART" id="SM01134">
    <property type="entry name" value="DeoRC"/>
    <property type="match status" value="1"/>
</dbReference>
<dbReference type="GO" id="GO:0003677">
    <property type="term" value="F:DNA binding"/>
    <property type="evidence" value="ECO:0007669"/>
    <property type="project" value="UniProtKB-KW"/>
</dbReference>